<comment type="caution">
    <text evidence="1">The sequence shown here is derived from an EMBL/GenBank/DDBJ whole genome shotgun (WGS) entry which is preliminary data.</text>
</comment>
<name>A0A7W8QER3_PARAM</name>
<evidence type="ECO:0000313" key="1">
    <source>
        <dbReference type="EMBL" id="MBB5428286.1"/>
    </source>
</evidence>
<protein>
    <submittedName>
        <fullName evidence="1">Uncharacterized protein</fullName>
    </submittedName>
</protein>
<reference evidence="1 2" key="1">
    <citation type="submission" date="2020-08" db="EMBL/GenBank/DDBJ databases">
        <title>Genomic Encyclopedia of Type Strains, Phase IV (KMG-V): Genome sequencing to study the core and pangenomes of soil and plant-associated prokaryotes.</title>
        <authorList>
            <person name="Whitman W."/>
        </authorList>
    </citation>
    <scope>NUCLEOTIDE SEQUENCE [LARGE SCALE GENOMIC DNA]</scope>
    <source>
        <strain evidence="1 2">JPY158</strain>
    </source>
</reference>
<evidence type="ECO:0000313" key="2">
    <source>
        <dbReference type="Proteomes" id="UP000592780"/>
    </source>
</evidence>
<dbReference type="AlphaFoldDB" id="A0A7W8QER3"/>
<sequence>MNGLSSRRPPERICPGAINALHERAAYIPVSYRLLAQMAHMILMVACLVSKVTIRNRGIAVRSRGGDFVRKSPNDKCGSQILLRQLAGGDYVVRVDVISTEEISKVM</sequence>
<dbReference type="Proteomes" id="UP000592780">
    <property type="component" value="Unassembled WGS sequence"/>
</dbReference>
<accession>A0A7W8QER3</accession>
<proteinExistence type="predicted"/>
<dbReference type="EMBL" id="JACHDD010000012">
    <property type="protein sequence ID" value="MBB5428286.1"/>
    <property type="molecule type" value="Genomic_DNA"/>
</dbReference>
<dbReference type="RefSeq" id="WP_184132544.1">
    <property type="nucleotide sequence ID" value="NZ_JACHDD010000012.1"/>
</dbReference>
<gene>
    <name evidence="1" type="ORF">HDG40_006473</name>
</gene>
<keyword evidence="2" id="KW-1185">Reference proteome</keyword>
<organism evidence="1 2">
    <name type="scientific">Paraburkholderia atlantica</name>
    <dbReference type="NCBI Taxonomy" id="2654982"/>
    <lineage>
        <taxon>Bacteria</taxon>
        <taxon>Pseudomonadati</taxon>
        <taxon>Pseudomonadota</taxon>
        <taxon>Betaproteobacteria</taxon>
        <taxon>Burkholderiales</taxon>
        <taxon>Burkholderiaceae</taxon>
        <taxon>Paraburkholderia</taxon>
    </lineage>
</organism>